<comment type="catalytic activity">
    <reaction evidence="14">
        <text>L-pipecolate + NADP(+) = Delta(1)-piperideine-2-carboxylate + NADPH + H(+)</text>
        <dbReference type="Rhea" id="RHEA:12524"/>
        <dbReference type="ChEBI" id="CHEBI:15378"/>
        <dbReference type="ChEBI" id="CHEBI:57783"/>
        <dbReference type="ChEBI" id="CHEBI:58349"/>
        <dbReference type="ChEBI" id="CHEBI:61185"/>
        <dbReference type="ChEBI" id="CHEBI:77631"/>
        <dbReference type="EC" id="1.5.1.1"/>
    </reaction>
    <physiologicalReaction direction="right-to-left" evidence="14">
        <dbReference type="Rhea" id="RHEA:12526"/>
    </physiologicalReaction>
</comment>
<comment type="catalytic activity">
    <reaction evidence="8">
        <text>(3R)-1,4-thiomorpholine-3-carboxylate + NAD(+) = 3,4-dehydrothiomorpholine-3-carboxylate + NADH + 2 H(+)</text>
        <dbReference type="Rhea" id="RHEA:12504"/>
        <dbReference type="ChEBI" id="CHEBI:15378"/>
        <dbReference type="ChEBI" id="CHEBI:57540"/>
        <dbReference type="ChEBI" id="CHEBI:57945"/>
        <dbReference type="ChEBI" id="CHEBI:58517"/>
        <dbReference type="ChEBI" id="CHEBI:176873"/>
        <dbReference type="EC" id="1.5.1.25"/>
    </reaction>
    <physiologicalReaction direction="right-to-left" evidence="8">
        <dbReference type="Rhea" id="RHEA:12506"/>
    </physiologicalReaction>
</comment>
<dbReference type="Gene3D" id="3.30.1780.10">
    <property type="entry name" value="ornithine cyclodeaminase, domain 1"/>
    <property type="match status" value="1"/>
</dbReference>
<comment type="catalytic activity">
    <reaction evidence="9">
        <text>(S)-cystathionine ketimine + NADPH + 2 H(+) = (3R,5S)-2,3,5,6,7-pentahydro-1,4-thiazepine-3,5-dicarboxylate + NADP(+)</text>
        <dbReference type="Rhea" id="RHEA:68036"/>
        <dbReference type="ChEBI" id="CHEBI:15378"/>
        <dbReference type="ChEBI" id="CHEBI:57783"/>
        <dbReference type="ChEBI" id="CHEBI:58349"/>
        <dbReference type="ChEBI" id="CHEBI:176808"/>
        <dbReference type="ChEBI" id="CHEBI:176810"/>
    </reaction>
    <physiologicalReaction direction="left-to-right" evidence="9">
        <dbReference type="Rhea" id="RHEA:68037"/>
    </physiologicalReaction>
</comment>
<keyword evidence="20" id="KW-1185">Reference proteome</keyword>
<evidence type="ECO:0000256" key="17">
    <source>
        <dbReference type="ARBA" id="ARBA00093650"/>
    </source>
</evidence>
<proteinExistence type="inferred from homology"/>
<dbReference type="SUPFAM" id="SSF51735">
    <property type="entry name" value="NAD(P)-binding Rossmann-fold domains"/>
    <property type="match status" value="1"/>
</dbReference>
<comment type="subunit">
    <text evidence="15">Homodimer. Binds the thyroid hormone triiodothyronine (T3); T3 binding inhibits enzymatic activity.</text>
</comment>
<evidence type="ECO:0000256" key="4">
    <source>
        <dbReference type="ARBA" id="ARBA00033420"/>
    </source>
</evidence>
<evidence type="ECO:0000256" key="2">
    <source>
        <dbReference type="ARBA" id="ARBA00012883"/>
    </source>
</evidence>
<evidence type="ECO:0000313" key="19">
    <source>
        <dbReference type="EMBL" id="WAQ97582.1"/>
    </source>
</evidence>
<dbReference type="InterPro" id="IPR036291">
    <property type="entry name" value="NAD(P)-bd_dom_sf"/>
</dbReference>
<gene>
    <name evidence="18" type="ORF">MAR_030205</name>
    <name evidence="19" type="ORF">MAR_030272</name>
</gene>
<name>A0ABY7DIW4_MYAAR</name>
<evidence type="ECO:0000256" key="3">
    <source>
        <dbReference type="ARBA" id="ARBA00015173"/>
    </source>
</evidence>
<dbReference type="EC" id="1.5.1.25" evidence="2"/>
<dbReference type="InterPro" id="IPR003462">
    <property type="entry name" value="ODC_Mu_crystall"/>
</dbReference>
<protein>
    <recommendedName>
        <fullName evidence="3">Ketimine reductase mu-crystallin</fullName>
        <ecNumber evidence="16">1.5.1.1</ecNumber>
        <ecNumber evidence="2">1.5.1.25</ecNumber>
    </recommendedName>
    <alternativeName>
        <fullName evidence="17">1-piperideine-2-carboxylate/1-pyrroline-2-carboxylate reductase</fullName>
    </alternativeName>
    <alternativeName>
        <fullName evidence="4">NADP-regulated thyroid-hormone-binding protein</fullName>
    </alternativeName>
</protein>
<comment type="similarity">
    <text evidence="1">Belongs to the ornithine cyclodeaminase/mu-crystallin family.</text>
</comment>
<organism evidence="19 20">
    <name type="scientific">Mya arenaria</name>
    <name type="common">Soft-shell clam</name>
    <dbReference type="NCBI Taxonomy" id="6604"/>
    <lineage>
        <taxon>Eukaryota</taxon>
        <taxon>Metazoa</taxon>
        <taxon>Spiralia</taxon>
        <taxon>Lophotrochozoa</taxon>
        <taxon>Mollusca</taxon>
        <taxon>Bivalvia</taxon>
        <taxon>Autobranchia</taxon>
        <taxon>Heteroconchia</taxon>
        <taxon>Euheterodonta</taxon>
        <taxon>Imparidentia</taxon>
        <taxon>Neoheterodontei</taxon>
        <taxon>Myida</taxon>
        <taxon>Myoidea</taxon>
        <taxon>Myidae</taxon>
        <taxon>Mya</taxon>
    </lineage>
</organism>
<dbReference type="Pfam" id="PF02423">
    <property type="entry name" value="OCD_Mu_crystall"/>
    <property type="match status" value="1"/>
</dbReference>
<evidence type="ECO:0000256" key="7">
    <source>
        <dbReference type="ARBA" id="ARBA00093203"/>
    </source>
</evidence>
<comment type="catalytic activity">
    <reaction evidence="7">
        <text>L-proline + NADP(+) = 1-pyrroline-2-carboxylate + NADPH + H(+)</text>
        <dbReference type="Rhea" id="RHEA:20317"/>
        <dbReference type="ChEBI" id="CHEBI:15378"/>
        <dbReference type="ChEBI" id="CHEBI:39785"/>
        <dbReference type="ChEBI" id="CHEBI:57783"/>
        <dbReference type="ChEBI" id="CHEBI:58349"/>
        <dbReference type="ChEBI" id="CHEBI:60039"/>
        <dbReference type="EC" id="1.5.1.1"/>
    </reaction>
    <physiologicalReaction direction="right-to-left" evidence="7">
        <dbReference type="Rhea" id="RHEA:20319"/>
    </physiologicalReaction>
</comment>
<evidence type="ECO:0000256" key="5">
    <source>
        <dbReference type="ARBA" id="ARBA00093190"/>
    </source>
</evidence>
<dbReference type="EMBL" id="CP111013">
    <property type="protein sequence ID" value="WAQ97515.1"/>
    <property type="molecule type" value="Genomic_DNA"/>
</dbReference>
<evidence type="ECO:0000256" key="1">
    <source>
        <dbReference type="ARBA" id="ARBA00008903"/>
    </source>
</evidence>
<evidence type="ECO:0000256" key="9">
    <source>
        <dbReference type="ARBA" id="ARBA00093227"/>
    </source>
</evidence>
<evidence type="ECO:0000313" key="20">
    <source>
        <dbReference type="Proteomes" id="UP001164746"/>
    </source>
</evidence>
<comment type="catalytic activity">
    <reaction evidence="10">
        <text>(R)-lanthionine ketimine + NADPH + 2 H(+) = (3R,5R)-1,4-thiomorpholine-3,5-dicarboxylate + NADP(+)</text>
        <dbReference type="Rhea" id="RHEA:68040"/>
        <dbReference type="ChEBI" id="CHEBI:15378"/>
        <dbReference type="ChEBI" id="CHEBI:57783"/>
        <dbReference type="ChEBI" id="CHEBI:58349"/>
        <dbReference type="ChEBI" id="CHEBI:176891"/>
        <dbReference type="ChEBI" id="CHEBI:176892"/>
    </reaction>
    <physiologicalReaction direction="left-to-right" evidence="10">
        <dbReference type="Rhea" id="RHEA:68041"/>
    </physiologicalReaction>
</comment>
<feature type="non-terminal residue" evidence="19">
    <location>
        <position position="214"/>
    </location>
</feature>
<evidence type="ECO:0000256" key="8">
    <source>
        <dbReference type="ARBA" id="ARBA00093226"/>
    </source>
</evidence>
<dbReference type="Gene3D" id="3.40.50.720">
    <property type="entry name" value="NAD(P)-binding Rossmann-like Domain"/>
    <property type="match status" value="1"/>
</dbReference>
<evidence type="ECO:0000256" key="15">
    <source>
        <dbReference type="ARBA" id="ARBA00093567"/>
    </source>
</evidence>
<dbReference type="EC" id="1.5.1.1" evidence="16"/>
<accession>A0ABY7DIW4</accession>
<comment type="catalytic activity">
    <reaction evidence="12">
        <text>(3R)-1,4-thiomorpholine-3-carboxylate + NADP(+) = 3,4-dehydrothiomorpholine-3-carboxylate + NADPH + 2 H(+)</text>
        <dbReference type="Rhea" id="RHEA:12500"/>
        <dbReference type="ChEBI" id="CHEBI:15378"/>
        <dbReference type="ChEBI" id="CHEBI:57783"/>
        <dbReference type="ChEBI" id="CHEBI:58349"/>
        <dbReference type="ChEBI" id="CHEBI:58517"/>
        <dbReference type="ChEBI" id="CHEBI:176873"/>
        <dbReference type="EC" id="1.5.1.25"/>
    </reaction>
    <physiologicalReaction direction="right-to-left" evidence="12">
        <dbReference type="Rhea" id="RHEA:12502"/>
    </physiologicalReaction>
</comment>
<comment type="catalytic activity">
    <reaction evidence="5">
        <text>L-pipecolate + NAD(+) = Delta(1)-piperideine-2-carboxylate + NADH + H(+)</text>
        <dbReference type="Rhea" id="RHEA:30807"/>
        <dbReference type="ChEBI" id="CHEBI:15378"/>
        <dbReference type="ChEBI" id="CHEBI:57540"/>
        <dbReference type="ChEBI" id="CHEBI:57945"/>
        <dbReference type="ChEBI" id="CHEBI:61185"/>
        <dbReference type="ChEBI" id="CHEBI:77631"/>
        <dbReference type="EC" id="1.5.1.1"/>
    </reaction>
    <physiologicalReaction direction="right-to-left" evidence="5">
        <dbReference type="Rhea" id="RHEA:30809"/>
    </physiologicalReaction>
</comment>
<evidence type="ECO:0000256" key="16">
    <source>
        <dbReference type="ARBA" id="ARBA00093598"/>
    </source>
</evidence>
<dbReference type="PANTHER" id="PTHR13812">
    <property type="entry name" value="KETIMINE REDUCTASE MU-CRYSTALLIN"/>
    <property type="match status" value="1"/>
</dbReference>
<evidence type="ECO:0000256" key="11">
    <source>
        <dbReference type="ARBA" id="ARBA00093250"/>
    </source>
</evidence>
<comment type="catalytic activity">
    <reaction evidence="6">
        <text>Delta(2)-thiazoline-2-carboxylate + NADPH + 2 H(+) = L-thiazolidine-2-carboxylate + NADP(+)</text>
        <dbReference type="Rhea" id="RHEA:68072"/>
        <dbReference type="ChEBI" id="CHEBI:15378"/>
        <dbReference type="ChEBI" id="CHEBI:57783"/>
        <dbReference type="ChEBI" id="CHEBI:58349"/>
        <dbReference type="ChEBI" id="CHEBI:176895"/>
        <dbReference type="ChEBI" id="CHEBI:176896"/>
    </reaction>
    <physiologicalReaction direction="left-to-right" evidence="6">
        <dbReference type="Rhea" id="RHEA:68073"/>
    </physiologicalReaction>
</comment>
<evidence type="ECO:0000256" key="6">
    <source>
        <dbReference type="ARBA" id="ARBA00093197"/>
    </source>
</evidence>
<evidence type="ECO:0000313" key="18">
    <source>
        <dbReference type="EMBL" id="WAQ97515.1"/>
    </source>
</evidence>
<reference evidence="19" key="1">
    <citation type="submission" date="2022-11" db="EMBL/GenBank/DDBJ databases">
        <title>Centuries of genome instability and evolution in soft-shell clam transmissible cancer (bioRxiv).</title>
        <authorList>
            <person name="Hart S.F.M."/>
            <person name="Yonemitsu M.A."/>
            <person name="Giersch R.M."/>
            <person name="Beal B.F."/>
            <person name="Arriagada G."/>
            <person name="Davis B.W."/>
            <person name="Ostrander E.A."/>
            <person name="Goff S.P."/>
            <person name="Metzger M.J."/>
        </authorList>
    </citation>
    <scope>NUCLEOTIDE SEQUENCE</scope>
    <source>
        <strain evidence="19">MELC-2E11</strain>
        <tissue evidence="19">Siphon/mantle</tissue>
    </source>
</reference>
<dbReference type="InterPro" id="IPR023401">
    <property type="entry name" value="ODC_N"/>
</dbReference>
<comment type="catalytic activity">
    <reaction evidence="11">
        <text>(S)-cystathionine ketimine + NADH + 2 H(+) = (3R,5S)-2,3,5,6,7-pentahydro-1,4-thiazepine-3,5-dicarboxylate + NAD(+)</text>
        <dbReference type="Rhea" id="RHEA:68032"/>
        <dbReference type="ChEBI" id="CHEBI:15378"/>
        <dbReference type="ChEBI" id="CHEBI:57540"/>
        <dbReference type="ChEBI" id="CHEBI:57945"/>
        <dbReference type="ChEBI" id="CHEBI:176808"/>
        <dbReference type="ChEBI" id="CHEBI:176810"/>
    </reaction>
    <physiologicalReaction direction="left-to-right" evidence="11">
        <dbReference type="Rhea" id="RHEA:68033"/>
    </physiologicalReaction>
</comment>
<dbReference type="EMBL" id="CP111013">
    <property type="protein sequence ID" value="WAQ97582.1"/>
    <property type="molecule type" value="Genomic_DNA"/>
</dbReference>
<evidence type="ECO:0000256" key="12">
    <source>
        <dbReference type="ARBA" id="ARBA00093263"/>
    </source>
</evidence>
<evidence type="ECO:0000256" key="14">
    <source>
        <dbReference type="ARBA" id="ARBA00093273"/>
    </source>
</evidence>
<sequence>MEFITAEKIQSVLTYGRLIPVMEDALKMFSSKKVVQPIRNIIPVESEGGFFGSMPSLCEEKEILGTKLVTFYPNNFTRHGRATHNAIIVLFHKNTGIPKAIMDGEVVTAMRTAAASAVATKYLAGSGSASLAILGAGVQARTHFHALSQVLNITQVKVWSRTFENAEKVAMETGGVACKTAEEAVKDADVIITVTGATTPVLQAAWVKPGAHIN</sequence>
<comment type="catalytic activity">
    <reaction evidence="13">
        <text>L-proline + NAD(+) = 1-pyrroline-2-carboxylate + NADH + H(+)</text>
        <dbReference type="Rhea" id="RHEA:20321"/>
        <dbReference type="ChEBI" id="CHEBI:15378"/>
        <dbReference type="ChEBI" id="CHEBI:39785"/>
        <dbReference type="ChEBI" id="CHEBI:57540"/>
        <dbReference type="ChEBI" id="CHEBI:57945"/>
        <dbReference type="ChEBI" id="CHEBI:60039"/>
        <dbReference type="EC" id="1.5.1.1"/>
    </reaction>
    <physiologicalReaction direction="right-to-left" evidence="13">
        <dbReference type="Rhea" id="RHEA:20323"/>
    </physiologicalReaction>
</comment>
<evidence type="ECO:0000256" key="13">
    <source>
        <dbReference type="ARBA" id="ARBA00093264"/>
    </source>
</evidence>
<dbReference type="PANTHER" id="PTHR13812:SF19">
    <property type="entry name" value="KETIMINE REDUCTASE MU-CRYSTALLIN"/>
    <property type="match status" value="1"/>
</dbReference>
<evidence type="ECO:0000256" key="10">
    <source>
        <dbReference type="ARBA" id="ARBA00093248"/>
    </source>
</evidence>
<dbReference type="Proteomes" id="UP001164746">
    <property type="component" value="Chromosome 2"/>
</dbReference>